<dbReference type="AlphaFoldDB" id="A0A813RX86"/>
<name>A0A813RX86_9BILA</name>
<dbReference type="Pfam" id="PF00781">
    <property type="entry name" value="DAGK_cat"/>
    <property type="match status" value="1"/>
</dbReference>
<dbReference type="Proteomes" id="UP000663860">
    <property type="component" value="Unassembled WGS sequence"/>
</dbReference>
<dbReference type="InterPro" id="IPR001206">
    <property type="entry name" value="Diacylglycerol_kinase_cat_dom"/>
</dbReference>
<protein>
    <recommendedName>
        <fullName evidence="2">DAGKc domain-containing protein</fullName>
    </recommendedName>
</protein>
<dbReference type="EMBL" id="CAJNOE010000038">
    <property type="protein sequence ID" value="CAF0786883.1"/>
    <property type="molecule type" value="Genomic_DNA"/>
</dbReference>
<dbReference type="PANTHER" id="PTHR12358:SF111">
    <property type="entry name" value="CERAMIDE KINASE, ISOFORM A"/>
    <property type="match status" value="1"/>
</dbReference>
<dbReference type="PANTHER" id="PTHR12358">
    <property type="entry name" value="SPHINGOSINE KINASE"/>
    <property type="match status" value="1"/>
</dbReference>
<feature type="region of interest" description="Disordered" evidence="1">
    <location>
        <begin position="481"/>
        <end position="500"/>
    </location>
</feature>
<feature type="compositionally biased region" description="Polar residues" evidence="1">
    <location>
        <begin position="489"/>
        <end position="500"/>
    </location>
</feature>
<dbReference type="PROSITE" id="PS50146">
    <property type="entry name" value="DAGK"/>
    <property type="match status" value="1"/>
</dbReference>
<sequence length="682" mass="77114">MPLTLYSTTCFIKNDLYRLHIYVNDDDDDKKNSIDTQLSSFTSTDISKESIKPSLTQIKFELINEKKNTNTSKIIILNQLLNVQQTRIITKKTRRNFNISTEVLNTYGTITPIVEQSKQTSCTTLNTQISEIVVPQTPRISRQFSFGRFFSTQSNPDDKLNPTYKSIVKINYIDISNSIRWNIKRLEVEVETEDIANELYMNLNLCLSTLTQRPRNLLVFINPFGGKEVEVETEDIANELYMNLNLCLSTLTQRPRNLLVFINPFGGKGRAPYVYEKQVLPIFKESNINVKGIYTERANHAHDYILNEDLSDYDGLICVGGDGMFAELCHGLLLRTSHEVHLDIHDRQVNLIRPDLKIGVIPAGSTDAVVFGTTGLNDPITSALQIIVGESLLIDIATVHNEKGFVRFMATMLAYGFFGDIIHQSDKWRCLGPLRYDLAGFCQFISNKSYHTELTITLASSSDSSQISQPETVTLMNNTNNETTSSSSIPPLTQTKDTINSTTNTSNKVLDKIVTPGLEFCRRNCEQCALVEKSHTDKVQSPLQIKCEGRYTTINCLNMPGRCAKSKFGMSPYVHLGDGTFDLILVKRSWFTGFLRFLIQVASDGRTIEDLHNVERHRVSEVLIRPMHTDQIHLGNWACDGEVISGNEIKVRIHRQVLNLFASGIQFDNVRTNNPIKEVKTN</sequence>
<evidence type="ECO:0000259" key="2">
    <source>
        <dbReference type="PROSITE" id="PS50146"/>
    </source>
</evidence>
<reference evidence="3" key="1">
    <citation type="submission" date="2021-02" db="EMBL/GenBank/DDBJ databases">
        <authorList>
            <person name="Nowell W R."/>
        </authorList>
    </citation>
    <scope>NUCLEOTIDE SEQUENCE</scope>
</reference>
<evidence type="ECO:0000256" key="1">
    <source>
        <dbReference type="SAM" id="MobiDB-lite"/>
    </source>
</evidence>
<dbReference type="GO" id="GO:0006672">
    <property type="term" value="P:ceramide metabolic process"/>
    <property type="evidence" value="ECO:0007669"/>
    <property type="project" value="TreeGrafter"/>
</dbReference>
<dbReference type="SUPFAM" id="SSF111331">
    <property type="entry name" value="NAD kinase/diacylglycerol kinase-like"/>
    <property type="match status" value="1"/>
</dbReference>
<dbReference type="GO" id="GO:0016020">
    <property type="term" value="C:membrane"/>
    <property type="evidence" value="ECO:0007669"/>
    <property type="project" value="GOC"/>
</dbReference>
<comment type="caution">
    <text evidence="3">The sequence shown here is derived from an EMBL/GenBank/DDBJ whole genome shotgun (WGS) entry which is preliminary data.</text>
</comment>
<dbReference type="GO" id="GO:0001729">
    <property type="term" value="F:ceramide kinase activity"/>
    <property type="evidence" value="ECO:0007669"/>
    <property type="project" value="TreeGrafter"/>
</dbReference>
<evidence type="ECO:0000313" key="3">
    <source>
        <dbReference type="EMBL" id="CAF0786883.1"/>
    </source>
</evidence>
<dbReference type="InterPro" id="IPR050187">
    <property type="entry name" value="Lipid_Phosphate_FormReg"/>
</dbReference>
<dbReference type="Gene3D" id="2.60.200.40">
    <property type="match status" value="1"/>
</dbReference>
<feature type="domain" description="DAGKc" evidence="2">
    <location>
        <begin position="253"/>
        <end position="403"/>
    </location>
</feature>
<gene>
    <name evidence="3" type="ORF">IZO911_LOCUS6172</name>
</gene>
<evidence type="ECO:0000313" key="4">
    <source>
        <dbReference type="Proteomes" id="UP000663860"/>
    </source>
</evidence>
<proteinExistence type="predicted"/>
<organism evidence="3 4">
    <name type="scientific">Adineta steineri</name>
    <dbReference type="NCBI Taxonomy" id="433720"/>
    <lineage>
        <taxon>Eukaryota</taxon>
        <taxon>Metazoa</taxon>
        <taxon>Spiralia</taxon>
        <taxon>Gnathifera</taxon>
        <taxon>Rotifera</taxon>
        <taxon>Eurotatoria</taxon>
        <taxon>Bdelloidea</taxon>
        <taxon>Adinetida</taxon>
        <taxon>Adinetidae</taxon>
        <taxon>Adineta</taxon>
    </lineage>
</organism>
<accession>A0A813RX86</accession>
<dbReference type="Gene3D" id="3.40.50.10330">
    <property type="entry name" value="Probable inorganic polyphosphate/atp-NAD kinase, domain 1"/>
    <property type="match status" value="1"/>
</dbReference>
<dbReference type="InterPro" id="IPR016064">
    <property type="entry name" value="NAD/diacylglycerol_kinase_sf"/>
</dbReference>
<dbReference type="InterPro" id="IPR017438">
    <property type="entry name" value="ATP-NAD_kinase_N"/>
</dbReference>